<proteinExistence type="predicted"/>
<keyword evidence="5" id="KW-1185">Reference proteome</keyword>
<dbReference type="Proteomes" id="UP000437862">
    <property type="component" value="Chromosome"/>
</dbReference>
<dbReference type="Proteomes" id="UP000315112">
    <property type="component" value="Unassembled WGS sequence"/>
</dbReference>
<reference evidence="2 5" key="3">
    <citation type="submission" date="2019-12" db="EMBL/GenBank/DDBJ databases">
        <title>Draft Genome Sequences of Six Type Strains of the Genus Massilia.</title>
        <authorList>
            <person name="Miess H."/>
            <person name="Frediansyah A."/>
            <person name="Goeker M."/>
            <person name="Gross H."/>
        </authorList>
    </citation>
    <scope>NUCLEOTIDE SEQUENCE [LARGE SCALE GENOMIC DNA]</scope>
    <source>
        <strain evidence="2 5">DSM 26639</strain>
    </source>
</reference>
<dbReference type="AlphaFoldDB" id="A0A562PI49"/>
<name>A0A562PI49_9BURK</name>
<protein>
    <submittedName>
        <fullName evidence="3">Uncharacterized protein</fullName>
    </submittedName>
</protein>
<evidence type="ECO:0000256" key="1">
    <source>
        <dbReference type="SAM" id="SignalP"/>
    </source>
</evidence>
<dbReference type="RefSeq" id="WP_145879875.1">
    <property type="nucleotide sequence ID" value="NZ_CP046904.1"/>
</dbReference>
<reference evidence="3 4" key="1">
    <citation type="journal article" date="2015" name="Stand. Genomic Sci.">
        <title>Genomic Encyclopedia of Bacterial and Archaeal Type Strains, Phase III: the genomes of soil and plant-associated and newly described type strains.</title>
        <authorList>
            <person name="Whitman W.B."/>
            <person name="Woyke T."/>
            <person name="Klenk H.P."/>
            <person name="Zhou Y."/>
            <person name="Lilburn T.G."/>
            <person name="Beck B.J."/>
            <person name="De Vos P."/>
            <person name="Vandamme P."/>
            <person name="Eisen J.A."/>
            <person name="Garrity G."/>
            <person name="Hugenholtz P."/>
            <person name="Kyrpides N.C."/>
        </authorList>
    </citation>
    <scope>NUCLEOTIDE SEQUENCE [LARGE SCALE GENOMIC DNA]</scope>
    <source>
        <strain evidence="3 4">CGMCC 1.10685</strain>
    </source>
</reference>
<evidence type="ECO:0000313" key="4">
    <source>
        <dbReference type="Proteomes" id="UP000315112"/>
    </source>
</evidence>
<keyword evidence="1" id="KW-0732">Signal</keyword>
<organism evidence="3 4">
    <name type="scientific">Pseudoduganella flava</name>
    <dbReference type="NCBI Taxonomy" id="871742"/>
    <lineage>
        <taxon>Bacteria</taxon>
        <taxon>Pseudomonadati</taxon>
        <taxon>Pseudomonadota</taxon>
        <taxon>Betaproteobacteria</taxon>
        <taxon>Burkholderiales</taxon>
        <taxon>Oxalobacteraceae</taxon>
        <taxon>Telluria group</taxon>
        <taxon>Pseudoduganella</taxon>
    </lineage>
</organism>
<dbReference type="OrthoDB" id="5956306at2"/>
<dbReference type="EMBL" id="CP046904">
    <property type="protein sequence ID" value="QGZ42526.1"/>
    <property type="molecule type" value="Genomic_DNA"/>
</dbReference>
<sequence>MTKPYRTVAAAPLWLALLLAVPHAAPRAEPAPAMPVAAHPFDGQPAVDDSMLAAARGGFDAGNGLLVSLSIDRLLSLNGDPVASSSLALRDVGAAVHGGLPAVVGGQAAGAAQLWQTASGQLPALVLQNAANGQLIRSLTTIDAAVNSLPALKNLNFGDSLRQSLSTAVMPR</sequence>
<accession>A0A562PI49</accession>
<evidence type="ECO:0000313" key="2">
    <source>
        <dbReference type="EMBL" id="QGZ42526.1"/>
    </source>
</evidence>
<reference evidence="3" key="2">
    <citation type="submission" date="2019-07" db="EMBL/GenBank/DDBJ databases">
        <authorList>
            <person name="Whitman W."/>
            <person name="Huntemann M."/>
            <person name="Clum A."/>
            <person name="Pillay M."/>
            <person name="Palaniappan K."/>
            <person name="Varghese N."/>
            <person name="Mikhailova N."/>
            <person name="Stamatis D."/>
            <person name="Reddy T."/>
            <person name="Daum C."/>
            <person name="Shapiro N."/>
            <person name="Ivanova N."/>
            <person name="Kyrpides N."/>
            <person name="Woyke T."/>
        </authorList>
    </citation>
    <scope>NUCLEOTIDE SEQUENCE</scope>
    <source>
        <strain evidence="3">CGMCC 1.10685</strain>
    </source>
</reference>
<evidence type="ECO:0000313" key="5">
    <source>
        <dbReference type="Proteomes" id="UP000437862"/>
    </source>
</evidence>
<feature type="signal peptide" evidence="1">
    <location>
        <begin position="1"/>
        <end position="24"/>
    </location>
</feature>
<evidence type="ECO:0000313" key="3">
    <source>
        <dbReference type="EMBL" id="TWI43676.1"/>
    </source>
</evidence>
<dbReference type="EMBL" id="VLKW01000011">
    <property type="protein sequence ID" value="TWI43676.1"/>
    <property type="molecule type" value="Genomic_DNA"/>
</dbReference>
<feature type="chain" id="PRO_5044617744" evidence="1">
    <location>
        <begin position="25"/>
        <end position="172"/>
    </location>
</feature>
<gene>
    <name evidence="2" type="ORF">GO485_28175</name>
    <name evidence="3" type="ORF">IP92_04729</name>
</gene>